<gene>
    <name evidence="5" type="ORF">RV00_GL000136</name>
</gene>
<proteinExistence type="predicted"/>
<dbReference type="SUPFAM" id="SSF55008">
    <property type="entry name" value="HMA, heavy metal-associated domain"/>
    <property type="match status" value="1"/>
</dbReference>
<name>A0A1L8SYM6_9ENTE</name>
<evidence type="ECO:0000313" key="6">
    <source>
        <dbReference type="Proteomes" id="UP000183700"/>
    </source>
</evidence>
<dbReference type="GO" id="GO:0006825">
    <property type="term" value="P:copper ion transport"/>
    <property type="evidence" value="ECO:0007669"/>
    <property type="project" value="InterPro"/>
</dbReference>
<dbReference type="CDD" id="cd00371">
    <property type="entry name" value="HMA"/>
    <property type="match status" value="1"/>
</dbReference>
<dbReference type="STRING" id="319970.RV00_GL000136"/>
<keyword evidence="6" id="KW-1185">Reference proteome</keyword>
<keyword evidence="2" id="KW-0479">Metal-binding</keyword>
<dbReference type="InterPro" id="IPR006122">
    <property type="entry name" value="HMA_Cu_ion-bd"/>
</dbReference>
<sequence length="74" mass="8101">METEKMKKQFAINGMSCNHCVAKVEQAINQLDGIDKVKINLKKNNGTVKFDEAQVSADQIAAAVTEAGYETEVI</sequence>
<dbReference type="Gene3D" id="3.30.70.100">
    <property type="match status" value="1"/>
</dbReference>
<evidence type="ECO:0000256" key="1">
    <source>
        <dbReference type="ARBA" id="ARBA00015313"/>
    </source>
</evidence>
<dbReference type="Proteomes" id="UP000183700">
    <property type="component" value="Unassembled WGS sequence"/>
</dbReference>
<organism evidence="5 6">
    <name type="scientific">Enterococcus devriesei</name>
    <dbReference type="NCBI Taxonomy" id="319970"/>
    <lineage>
        <taxon>Bacteria</taxon>
        <taxon>Bacillati</taxon>
        <taxon>Bacillota</taxon>
        <taxon>Bacilli</taxon>
        <taxon>Lactobacillales</taxon>
        <taxon>Enterococcaceae</taxon>
        <taxon>Enterococcus</taxon>
    </lineage>
</organism>
<dbReference type="AlphaFoldDB" id="A0A1L8SYM6"/>
<dbReference type="PANTHER" id="PTHR46594">
    <property type="entry name" value="P-TYPE CATION-TRANSPORTING ATPASE"/>
    <property type="match status" value="1"/>
</dbReference>
<evidence type="ECO:0000259" key="4">
    <source>
        <dbReference type="PROSITE" id="PS50846"/>
    </source>
</evidence>
<reference evidence="5 6" key="1">
    <citation type="submission" date="2014-12" db="EMBL/GenBank/DDBJ databases">
        <title>Draft genome sequences of 29 type strains of Enterococci.</title>
        <authorList>
            <person name="Zhong Z."/>
            <person name="Sun Z."/>
            <person name="Liu W."/>
            <person name="Zhang W."/>
            <person name="Zhang H."/>
        </authorList>
    </citation>
    <scope>NUCLEOTIDE SEQUENCE [LARGE SCALE GENOMIC DNA]</scope>
    <source>
        <strain evidence="5 6">DSM 22802</strain>
    </source>
</reference>
<evidence type="ECO:0000313" key="5">
    <source>
        <dbReference type="EMBL" id="OJG37179.1"/>
    </source>
</evidence>
<dbReference type="NCBIfam" id="NF033794">
    <property type="entry name" value="chaper_CopZ_Eh"/>
    <property type="match status" value="1"/>
</dbReference>
<dbReference type="PROSITE" id="PS50846">
    <property type="entry name" value="HMA_2"/>
    <property type="match status" value="1"/>
</dbReference>
<dbReference type="NCBIfam" id="TIGR00003">
    <property type="entry name" value="copper ion binding protein"/>
    <property type="match status" value="1"/>
</dbReference>
<dbReference type="InterPro" id="IPR036163">
    <property type="entry name" value="HMA_dom_sf"/>
</dbReference>
<feature type="domain" description="HMA" evidence="4">
    <location>
        <begin position="6"/>
        <end position="72"/>
    </location>
</feature>
<evidence type="ECO:0000256" key="2">
    <source>
        <dbReference type="ARBA" id="ARBA00022723"/>
    </source>
</evidence>
<dbReference type="EMBL" id="JXKM01000001">
    <property type="protein sequence ID" value="OJG37179.1"/>
    <property type="molecule type" value="Genomic_DNA"/>
</dbReference>
<dbReference type="InterPro" id="IPR017969">
    <property type="entry name" value="Heavy-metal-associated_CS"/>
</dbReference>
<dbReference type="InterPro" id="IPR006121">
    <property type="entry name" value="HMA_dom"/>
</dbReference>
<protein>
    <recommendedName>
        <fullName evidence="1">Copper chaperone CopZ</fullName>
    </recommendedName>
</protein>
<dbReference type="FunFam" id="3.30.70.100:FF:000043">
    <property type="entry name" value="Copper-transporting ATPase 2"/>
    <property type="match status" value="1"/>
</dbReference>
<dbReference type="PRINTS" id="PR00944">
    <property type="entry name" value="CUEXPORT"/>
</dbReference>
<accession>A0A1L8SYM6</accession>
<dbReference type="PANTHER" id="PTHR46594:SF4">
    <property type="entry name" value="P-TYPE CATION-TRANSPORTING ATPASE"/>
    <property type="match status" value="1"/>
</dbReference>
<dbReference type="Pfam" id="PF00403">
    <property type="entry name" value="HMA"/>
    <property type="match status" value="1"/>
</dbReference>
<evidence type="ECO:0000256" key="3">
    <source>
        <dbReference type="ARBA" id="ARBA00023008"/>
    </source>
</evidence>
<comment type="caution">
    <text evidence="5">The sequence shown here is derived from an EMBL/GenBank/DDBJ whole genome shotgun (WGS) entry which is preliminary data.</text>
</comment>
<dbReference type="GO" id="GO:0005507">
    <property type="term" value="F:copper ion binding"/>
    <property type="evidence" value="ECO:0007669"/>
    <property type="project" value="InterPro"/>
</dbReference>
<dbReference type="InterPro" id="IPR000428">
    <property type="entry name" value="Cu-bd"/>
</dbReference>
<keyword evidence="3" id="KW-0186">Copper</keyword>
<dbReference type="PROSITE" id="PS01047">
    <property type="entry name" value="HMA_1"/>
    <property type="match status" value="1"/>
</dbReference>